<feature type="domain" description="Phytase-like" evidence="2">
    <location>
        <begin position="447"/>
        <end position="711"/>
    </location>
</feature>
<dbReference type="AlphaFoldDB" id="A0A0E1WW35"/>
<dbReference type="Gene3D" id="2.130.10.10">
    <property type="entry name" value="YVTN repeat-like/Quinoprotein amine dehydrogenase"/>
    <property type="match status" value="1"/>
</dbReference>
<evidence type="ECO:0000313" key="3">
    <source>
        <dbReference type="EMBL" id="EEZ28963.1"/>
    </source>
</evidence>
<sequence>MSKRSLTFALLTALFASVAFSASAEPVFNRIASFAVAENLPEGADRSKPTSSEIITVSEDGKTLIYSDSPYGAIGFIDITGPAAPKAGGLLKVEGEPTSVVVAGPRVFAGVNTSESYKNPSGRLDVIDIASRKVEQSCDLGGQPDSVATSPDRKFLAVAIENERDEEFNNGELPQMPGGNLKIIELKDGKPDCAAMKTVDLTGIAEIAPEDPEPEFVAFNGKNEIAVTLQENNHIAIVDAASGKILSHFSAGSVDLDKIDTKKDGQIKFNGEMKGVNREPDSVKWLDDDRIVIANEGDYKGGSRGFSIFSKDGKLLHESGNTLEHRIARAGHYPEKRNKKGVEIEGAEAAIFGDTHYIFAASERGSVVGVYKDTGKEPEFLQLLPSGIGPEGLLAIPSRKLFVTANETDLVKDGGARSHVMIYELQDKPAAYPQIVSNLAEDGTPIGWGALSGLVADPQKDGIFYAVSDSAYYAAPTIYTIDANTKPAKITAALLVKRGKDAAQKLDLEGITTDGEGGFWLANEGNQAKLVPHAILNVDEKGVIRKEVALPADLLKQQTRFGLEGITRLGEGDDAVLWMAVQREWADDDKGQVKLLAYSPKDESWKAVAYPLDAKEKGWVGLSEIIAHDGNLYIIERDNLIGTEAVNKRLYKVALDGLKPVAIGAKLPVVKKTLVHDFIPDLKKLNGFVPDKLEGFAITRTGNAYAVTDNDGVDGSSGETQFFSIGKID</sequence>
<protein>
    <recommendedName>
        <fullName evidence="2">Phytase-like domain-containing protein</fullName>
    </recommendedName>
</protein>
<dbReference type="Proteomes" id="UP000004659">
    <property type="component" value="Unassembled WGS sequence"/>
</dbReference>
<dbReference type="PANTHER" id="PTHR46928">
    <property type="entry name" value="MESENCHYME-SPECIFIC CELL SURFACE GLYCOPROTEIN"/>
    <property type="match status" value="1"/>
</dbReference>
<dbReference type="SUPFAM" id="SSF50969">
    <property type="entry name" value="YVTN repeat-like/Quinoprotein amine dehydrogenase"/>
    <property type="match status" value="1"/>
</dbReference>
<gene>
    <name evidence="3" type="ORF">BALG_02316</name>
</gene>
<keyword evidence="1" id="KW-0732">Signal</keyword>
<dbReference type="HOGENOM" id="CLU_010077_0_0_5"/>
<dbReference type="InterPro" id="IPR027372">
    <property type="entry name" value="Phytase-like_dom"/>
</dbReference>
<evidence type="ECO:0000256" key="1">
    <source>
        <dbReference type="SAM" id="SignalP"/>
    </source>
</evidence>
<proteinExistence type="predicted"/>
<dbReference type="EMBL" id="EQ999534">
    <property type="protein sequence ID" value="EEZ28963.1"/>
    <property type="molecule type" value="Genomic_DNA"/>
</dbReference>
<dbReference type="Pfam" id="PF13449">
    <property type="entry name" value="Phytase-like"/>
    <property type="match status" value="1"/>
</dbReference>
<dbReference type="RefSeq" id="WP_006178949.1">
    <property type="nucleotide sequence ID" value="NZ_EQ999534.1"/>
</dbReference>
<name>A0A0E1WW35_9HYPH</name>
<feature type="chain" id="PRO_5002388954" description="Phytase-like domain-containing protein" evidence="1">
    <location>
        <begin position="25"/>
        <end position="729"/>
    </location>
</feature>
<dbReference type="InterPro" id="IPR015943">
    <property type="entry name" value="WD40/YVTN_repeat-like_dom_sf"/>
</dbReference>
<feature type="signal peptide" evidence="1">
    <location>
        <begin position="1"/>
        <end position="24"/>
    </location>
</feature>
<accession>A0A0E1WW35</accession>
<organism evidence="3">
    <name type="scientific">Brucella pinnipedialis M292/94/1</name>
    <dbReference type="NCBI Taxonomy" id="520462"/>
    <lineage>
        <taxon>Bacteria</taxon>
        <taxon>Pseudomonadati</taxon>
        <taxon>Pseudomonadota</taxon>
        <taxon>Alphaproteobacteria</taxon>
        <taxon>Hyphomicrobiales</taxon>
        <taxon>Brucellaceae</taxon>
        <taxon>Brucella/Ochrobactrum group</taxon>
        <taxon>Brucella</taxon>
    </lineage>
</organism>
<evidence type="ECO:0000259" key="2">
    <source>
        <dbReference type="Pfam" id="PF13449"/>
    </source>
</evidence>
<dbReference type="PANTHER" id="PTHR46928:SF1">
    <property type="entry name" value="MESENCHYME-SPECIFIC CELL SURFACE GLYCOPROTEIN"/>
    <property type="match status" value="1"/>
</dbReference>
<dbReference type="InterPro" id="IPR011044">
    <property type="entry name" value="Quino_amine_DH_bsu"/>
</dbReference>
<reference evidence="3" key="1">
    <citation type="submission" date="2009-01" db="EMBL/GenBank/DDBJ databases">
        <title>The Genome Sequence of Brucella pinnipedialis M292/94/1.</title>
        <authorList>
            <consortium name="The Broad Institute Genome Sequencing Platform"/>
            <person name="Ward D."/>
            <person name="Young S.K."/>
            <person name="Kodira C.D."/>
            <person name="Zeng Q."/>
            <person name="Koehrsen M."/>
            <person name="Alvarado L."/>
            <person name="Berlin A."/>
            <person name="Borenstein D."/>
            <person name="Chen Z."/>
            <person name="Engels R."/>
            <person name="Freedman E."/>
            <person name="Gellesch M."/>
            <person name="Goldberg J."/>
            <person name="Griggs A."/>
            <person name="Gujja S."/>
            <person name="Heiman D."/>
            <person name="Hepburn T."/>
            <person name="Howarth C."/>
            <person name="Jen D."/>
            <person name="Larson L."/>
            <person name="Lewis B."/>
            <person name="Mehta T."/>
            <person name="Park D."/>
            <person name="Pearson M."/>
            <person name="Roberts A."/>
            <person name="Saif S."/>
            <person name="Shea T."/>
            <person name="Shenoy N."/>
            <person name="Sisk P."/>
            <person name="Stolte C."/>
            <person name="Sykes S."/>
            <person name="Walk T."/>
            <person name="White J."/>
            <person name="Yandava C."/>
            <person name="Whatmore A.M."/>
            <person name="Perrett L.L."/>
            <person name="O'Callaghan D."/>
            <person name="Nusbaum C."/>
            <person name="Galagan J."/>
            <person name="Birren B."/>
        </authorList>
    </citation>
    <scope>NUCLEOTIDE SEQUENCE [LARGE SCALE GENOMIC DNA]</scope>
    <source>
        <strain evidence="3">M292/94/1</strain>
    </source>
</reference>
<dbReference type="InterPro" id="IPR052956">
    <property type="entry name" value="Mesenchyme-surface_protein"/>
</dbReference>